<dbReference type="AlphaFoldDB" id="A0A2G8JAQ2"/>
<dbReference type="EMBL" id="MRZV01003186">
    <property type="protein sequence ID" value="PIK32840.1"/>
    <property type="molecule type" value="Genomic_DNA"/>
</dbReference>
<gene>
    <name evidence="2" type="ORF">BSL78_30347</name>
</gene>
<evidence type="ECO:0000313" key="2">
    <source>
        <dbReference type="EMBL" id="PIK32840.1"/>
    </source>
</evidence>
<name>A0A2G8JAQ2_STIJA</name>
<accession>A0A2G8JAQ2</accession>
<dbReference type="InterPro" id="IPR018289">
    <property type="entry name" value="MULE_transposase_dom"/>
</dbReference>
<evidence type="ECO:0000313" key="3">
    <source>
        <dbReference type="Proteomes" id="UP000230750"/>
    </source>
</evidence>
<feature type="domain" description="MULE transposase" evidence="1">
    <location>
        <begin position="117"/>
        <end position="215"/>
    </location>
</feature>
<dbReference type="Pfam" id="PF10551">
    <property type="entry name" value="MULE"/>
    <property type="match status" value="1"/>
</dbReference>
<protein>
    <recommendedName>
        <fullName evidence="1">MULE transposase domain-containing protein</fullName>
    </recommendedName>
</protein>
<keyword evidence="3" id="KW-1185">Reference proteome</keyword>
<proteinExistence type="predicted"/>
<organism evidence="2 3">
    <name type="scientific">Stichopus japonicus</name>
    <name type="common">Sea cucumber</name>
    <dbReference type="NCBI Taxonomy" id="307972"/>
    <lineage>
        <taxon>Eukaryota</taxon>
        <taxon>Metazoa</taxon>
        <taxon>Echinodermata</taxon>
        <taxon>Eleutherozoa</taxon>
        <taxon>Echinozoa</taxon>
        <taxon>Holothuroidea</taxon>
        <taxon>Aspidochirotacea</taxon>
        <taxon>Aspidochirotida</taxon>
        <taxon>Stichopodidae</taxon>
        <taxon>Apostichopus</taxon>
    </lineage>
</organism>
<comment type="caution">
    <text evidence="2">The sequence shown here is derived from an EMBL/GenBank/DDBJ whole genome shotgun (WGS) entry which is preliminary data.</text>
</comment>
<dbReference type="PANTHER" id="PTHR47160">
    <property type="entry name" value="PUTATIVE-RELATED"/>
    <property type="match status" value="1"/>
</dbReference>
<dbReference type="Proteomes" id="UP000230750">
    <property type="component" value="Unassembled WGS sequence"/>
</dbReference>
<reference evidence="2 3" key="1">
    <citation type="journal article" date="2017" name="PLoS Biol.">
        <title>The sea cucumber genome provides insights into morphological evolution and visceral regeneration.</title>
        <authorList>
            <person name="Zhang X."/>
            <person name="Sun L."/>
            <person name="Yuan J."/>
            <person name="Sun Y."/>
            <person name="Gao Y."/>
            <person name="Zhang L."/>
            <person name="Li S."/>
            <person name="Dai H."/>
            <person name="Hamel J.F."/>
            <person name="Liu C."/>
            <person name="Yu Y."/>
            <person name="Liu S."/>
            <person name="Lin W."/>
            <person name="Guo K."/>
            <person name="Jin S."/>
            <person name="Xu P."/>
            <person name="Storey K.B."/>
            <person name="Huan P."/>
            <person name="Zhang T."/>
            <person name="Zhou Y."/>
            <person name="Zhang J."/>
            <person name="Lin C."/>
            <person name="Li X."/>
            <person name="Xing L."/>
            <person name="Huo D."/>
            <person name="Sun M."/>
            <person name="Wang L."/>
            <person name="Mercier A."/>
            <person name="Li F."/>
            <person name="Yang H."/>
            <person name="Xiang J."/>
        </authorList>
    </citation>
    <scope>NUCLEOTIDE SEQUENCE [LARGE SCALE GENOMIC DNA]</scope>
    <source>
        <strain evidence="2">Shaxun</strain>
        <tissue evidence="2">Muscle</tissue>
    </source>
</reference>
<dbReference type="OrthoDB" id="6612379at2759"/>
<sequence length="235" mass="26966">MNHGPEDEFIENRAITCRMLTAVTDDPSQPTRRVYNTVVQEELIDDVPMFNTVRSQLERCKASLIPPIPHTVEEVVIADEWAETWGGRRYLSLQDNDWGNLVFCTDSSYGKLQQCSVLYMDGTFKTCPTPYTQFFTIHGLYHGRVLPFVMGLMTERTVGAYRQILQHVKAKVREVSGHRLRPRRVVIDFELALITANETEFRQAVISGCYFHFCQSLWRRVQQLDLAADTDGADA</sequence>
<evidence type="ECO:0000259" key="1">
    <source>
        <dbReference type="Pfam" id="PF10551"/>
    </source>
</evidence>
<dbReference type="PANTHER" id="PTHR47160:SF10">
    <property type="entry name" value="MULE TRANSPOSASE DOMAIN-CONTAINING PROTEIN"/>
    <property type="match status" value="1"/>
</dbReference>
<dbReference type="STRING" id="307972.A0A2G8JAQ2"/>